<keyword evidence="1" id="KW-0813">Transport</keyword>
<dbReference type="Proteomes" id="UP000694845">
    <property type="component" value="Unplaced"/>
</dbReference>
<dbReference type="AlphaFoldDB" id="A0A8B7Y344"/>
<dbReference type="PANTHER" id="PTHR10117:SF80">
    <property type="entry name" value="TRANSIENT-RECEPTOR-POTENTIAL-LIKE PROTEIN"/>
    <property type="match status" value="1"/>
</dbReference>
<keyword evidence="3" id="KW-0407">Ion channel</keyword>
<dbReference type="OrthoDB" id="2373987at2759"/>
<keyword evidence="2" id="KW-0406">Ion transport</keyword>
<organism evidence="4 5">
    <name type="scientific">Acanthaster planci</name>
    <name type="common">Crown-of-thorns starfish</name>
    <dbReference type="NCBI Taxonomy" id="133434"/>
    <lineage>
        <taxon>Eukaryota</taxon>
        <taxon>Metazoa</taxon>
        <taxon>Echinodermata</taxon>
        <taxon>Eleutherozoa</taxon>
        <taxon>Asterozoa</taxon>
        <taxon>Asteroidea</taxon>
        <taxon>Valvatacea</taxon>
        <taxon>Valvatida</taxon>
        <taxon>Acanthasteridae</taxon>
        <taxon>Acanthaster</taxon>
    </lineage>
</organism>
<dbReference type="RefSeq" id="XP_022086331.1">
    <property type="nucleotide sequence ID" value="XM_022230639.1"/>
</dbReference>
<dbReference type="GO" id="GO:0015279">
    <property type="term" value="F:store-operated calcium channel activity"/>
    <property type="evidence" value="ECO:0007669"/>
    <property type="project" value="TreeGrafter"/>
</dbReference>
<gene>
    <name evidence="5" type="primary">LOC110976925</name>
</gene>
<accession>A0A8B7Y344</accession>
<dbReference type="GeneID" id="110976925"/>
<evidence type="ECO:0000313" key="5">
    <source>
        <dbReference type="RefSeq" id="XP_022086331.1"/>
    </source>
</evidence>
<sequence length="80" mass="9060">MMPIDALAYLFFPKTRLGQMMRSPFMKFMHHSSSFVIFLALLVLLSAKVAGSNERRGRPPDVVEALIFVWVIGRCKDSGE</sequence>
<evidence type="ECO:0000256" key="1">
    <source>
        <dbReference type="ARBA" id="ARBA00022448"/>
    </source>
</evidence>
<evidence type="ECO:0000313" key="4">
    <source>
        <dbReference type="Proteomes" id="UP000694845"/>
    </source>
</evidence>
<protein>
    <submittedName>
        <fullName evidence="5">Short transient receptor potential channel 4-like</fullName>
    </submittedName>
</protein>
<dbReference type="GO" id="GO:0005886">
    <property type="term" value="C:plasma membrane"/>
    <property type="evidence" value="ECO:0007669"/>
    <property type="project" value="TreeGrafter"/>
</dbReference>
<dbReference type="GO" id="GO:0007338">
    <property type="term" value="P:single fertilization"/>
    <property type="evidence" value="ECO:0007669"/>
    <property type="project" value="TreeGrafter"/>
</dbReference>
<dbReference type="InterPro" id="IPR002153">
    <property type="entry name" value="TRPC_channel"/>
</dbReference>
<name>A0A8B7Y344_ACAPL</name>
<dbReference type="KEGG" id="aplc:110976925"/>
<dbReference type="GO" id="GO:0070679">
    <property type="term" value="F:inositol 1,4,5 trisphosphate binding"/>
    <property type="evidence" value="ECO:0007669"/>
    <property type="project" value="TreeGrafter"/>
</dbReference>
<dbReference type="GO" id="GO:0034703">
    <property type="term" value="C:cation channel complex"/>
    <property type="evidence" value="ECO:0007669"/>
    <property type="project" value="TreeGrafter"/>
</dbReference>
<keyword evidence="4" id="KW-1185">Reference proteome</keyword>
<proteinExistence type="predicted"/>
<evidence type="ECO:0000256" key="2">
    <source>
        <dbReference type="ARBA" id="ARBA00023065"/>
    </source>
</evidence>
<evidence type="ECO:0000256" key="3">
    <source>
        <dbReference type="ARBA" id="ARBA00023303"/>
    </source>
</evidence>
<reference evidence="5" key="1">
    <citation type="submission" date="2025-08" db="UniProtKB">
        <authorList>
            <consortium name="RefSeq"/>
        </authorList>
    </citation>
    <scope>IDENTIFICATION</scope>
</reference>
<dbReference type="PANTHER" id="PTHR10117">
    <property type="entry name" value="TRANSIENT RECEPTOR POTENTIAL CHANNEL"/>
    <property type="match status" value="1"/>
</dbReference>
<dbReference type="GO" id="GO:0051480">
    <property type="term" value="P:regulation of cytosolic calcium ion concentration"/>
    <property type="evidence" value="ECO:0007669"/>
    <property type="project" value="TreeGrafter"/>
</dbReference>